<protein>
    <submittedName>
        <fullName evidence="2">Uncharacterized protein</fullName>
    </submittedName>
</protein>
<sequence>MPTNQELEAQARQQAREVLSKQPNFSQLDRDQQFEQYKSLVTTIYNQLLEQERAKEIQSLDGQLIAQQSVSEAMAAGDMINDNRHLNRRIDEQGQIAGNVLRQVNFPQFVKDLLKSVFDANLQVTQDQINSYVKLVEELNKPISDLIKNINDESAKLFLAEKFSDKYQLLGNRRRRSRGGEAGNSEQNSNEMQLVAKDGSKLDKAELEGAIAQAKLDIARQNQRLLEEMLLMGVNRMVVENGKIKASVDFKITATEDINRYDEAGENDQKSQSRTDNVGGGVSFLSMFGVKLNAGTQTTNTHTNIAISTADTNSTSTTESSTTVKGSVEINFKSDYFKLDNFKEILQPSGQRNQGQRSPGGSSTDGQAPQAAEAAS</sequence>
<evidence type="ECO:0000256" key="1">
    <source>
        <dbReference type="SAM" id="MobiDB-lite"/>
    </source>
</evidence>
<feature type="region of interest" description="Disordered" evidence="1">
    <location>
        <begin position="1"/>
        <end position="23"/>
    </location>
</feature>
<gene>
    <name evidence="2" type="ORF">H6G83_21580</name>
</gene>
<name>A0ABR8D7K9_9NOST</name>
<feature type="region of interest" description="Disordered" evidence="1">
    <location>
        <begin position="344"/>
        <end position="376"/>
    </location>
</feature>
<feature type="compositionally biased region" description="Polar residues" evidence="1">
    <location>
        <begin position="348"/>
        <end position="367"/>
    </location>
</feature>
<keyword evidence="3" id="KW-1185">Reference proteome</keyword>
<comment type="caution">
    <text evidence="2">The sequence shown here is derived from an EMBL/GenBank/DDBJ whole genome shotgun (WGS) entry which is preliminary data.</text>
</comment>
<dbReference type="RefSeq" id="WP_190476027.1">
    <property type="nucleotide sequence ID" value="NZ_JACJSG010000031.1"/>
</dbReference>
<organism evidence="2 3">
    <name type="scientific">Anabaena azotica FACHB-119</name>
    <dbReference type="NCBI Taxonomy" id="947527"/>
    <lineage>
        <taxon>Bacteria</taxon>
        <taxon>Bacillati</taxon>
        <taxon>Cyanobacteriota</taxon>
        <taxon>Cyanophyceae</taxon>
        <taxon>Nostocales</taxon>
        <taxon>Nostocaceae</taxon>
        <taxon>Anabaena</taxon>
        <taxon>Anabaena azotica</taxon>
    </lineage>
</organism>
<accession>A0ABR8D7K9</accession>
<dbReference type="Proteomes" id="UP000661112">
    <property type="component" value="Unassembled WGS sequence"/>
</dbReference>
<dbReference type="EMBL" id="JACJSG010000031">
    <property type="protein sequence ID" value="MBD2503163.1"/>
    <property type="molecule type" value="Genomic_DNA"/>
</dbReference>
<feature type="compositionally biased region" description="Low complexity" evidence="1">
    <location>
        <begin position="1"/>
        <end position="13"/>
    </location>
</feature>
<proteinExistence type="predicted"/>
<reference evidence="2 3" key="1">
    <citation type="journal article" date="2020" name="ISME J.">
        <title>Comparative genomics reveals insights into cyanobacterial evolution and habitat adaptation.</title>
        <authorList>
            <person name="Chen M.Y."/>
            <person name="Teng W.K."/>
            <person name="Zhao L."/>
            <person name="Hu C.X."/>
            <person name="Zhou Y.K."/>
            <person name="Han B.P."/>
            <person name="Song L.R."/>
            <person name="Shu W.S."/>
        </authorList>
    </citation>
    <scope>NUCLEOTIDE SEQUENCE [LARGE SCALE GENOMIC DNA]</scope>
    <source>
        <strain evidence="2 3">FACHB-119</strain>
    </source>
</reference>
<evidence type="ECO:0000313" key="2">
    <source>
        <dbReference type="EMBL" id="MBD2503163.1"/>
    </source>
</evidence>
<evidence type="ECO:0000313" key="3">
    <source>
        <dbReference type="Proteomes" id="UP000661112"/>
    </source>
</evidence>